<proteinExistence type="predicted"/>
<sequence length="66" mass="6912">MGAIVVVVLVALALAATVIVYAAYPYRGAQTPLSPRVGEVMRRGVDSLPTLDPQADPERVPVPAGR</sequence>
<dbReference type="OrthoDB" id="3787640at2"/>
<dbReference type="EMBL" id="LT629757">
    <property type="protein sequence ID" value="SDT19860.1"/>
    <property type="molecule type" value="Genomic_DNA"/>
</dbReference>
<evidence type="ECO:0000313" key="2">
    <source>
        <dbReference type="EMBL" id="SDT19860.1"/>
    </source>
</evidence>
<reference evidence="3" key="1">
    <citation type="submission" date="2016-10" db="EMBL/GenBank/DDBJ databases">
        <authorList>
            <person name="Varghese N."/>
            <person name="Submissions S."/>
        </authorList>
    </citation>
    <scope>NUCLEOTIDE SEQUENCE [LARGE SCALE GENOMIC DNA]</scope>
    <source>
        <strain evidence="3">DSM 22127</strain>
    </source>
</reference>
<protein>
    <submittedName>
        <fullName evidence="2">Uncharacterized protein</fullName>
    </submittedName>
</protein>
<dbReference type="RefSeq" id="WP_091733056.1">
    <property type="nucleotide sequence ID" value="NZ_LT629757.1"/>
</dbReference>
<organism evidence="2 3">
    <name type="scientific">Nocardioides scoriae</name>
    <dbReference type="NCBI Taxonomy" id="642780"/>
    <lineage>
        <taxon>Bacteria</taxon>
        <taxon>Bacillati</taxon>
        <taxon>Actinomycetota</taxon>
        <taxon>Actinomycetes</taxon>
        <taxon>Propionibacteriales</taxon>
        <taxon>Nocardioidaceae</taxon>
        <taxon>Nocardioides</taxon>
    </lineage>
</organism>
<dbReference type="AlphaFoldDB" id="A0A1H1YEJ2"/>
<keyword evidence="3" id="KW-1185">Reference proteome</keyword>
<feature type="region of interest" description="Disordered" evidence="1">
    <location>
        <begin position="45"/>
        <end position="66"/>
    </location>
</feature>
<accession>A0A1H1YEJ2</accession>
<dbReference type="STRING" id="642780.SAMN04488570_3818"/>
<name>A0A1H1YEJ2_9ACTN</name>
<evidence type="ECO:0000256" key="1">
    <source>
        <dbReference type="SAM" id="MobiDB-lite"/>
    </source>
</evidence>
<gene>
    <name evidence="2" type="ORF">SAMN04488570_3818</name>
</gene>
<dbReference type="Proteomes" id="UP000198859">
    <property type="component" value="Chromosome I"/>
</dbReference>
<evidence type="ECO:0000313" key="3">
    <source>
        <dbReference type="Proteomes" id="UP000198859"/>
    </source>
</evidence>